<dbReference type="Proteomes" id="UP000314294">
    <property type="component" value="Unassembled WGS sequence"/>
</dbReference>
<dbReference type="AlphaFoldDB" id="A0A4Z2FGX0"/>
<protein>
    <submittedName>
        <fullName evidence="2">Uncharacterized protein</fullName>
    </submittedName>
</protein>
<reference evidence="2 3" key="1">
    <citation type="submission" date="2019-03" db="EMBL/GenBank/DDBJ databases">
        <title>First draft genome of Liparis tanakae, snailfish: a comprehensive survey of snailfish specific genes.</title>
        <authorList>
            <person name="Kim W."/>
            <person name="Song I."/>
            <person name="Jeong J.-H."/>
            <person name="Kim D."/>
            <person name="Kim S."/>
            <person name="Ryu S."/>
            <person name="Song J.Y."/>
            <person name="Lee S.K."/>
        </authorList>
    </citation>
    <scope>NUCLEOTIDE SEQUENCE [LARGE SCALE GENOMIC DNA]</scope>
    <source>
        <tissue evidence="2">Muscle</tissue>
    </source>
</reference>
<organism evidence="2 3">
    <name type="scientific">Liparis tanakae</name>
    <name type="common">Tanaka's snailfish</name>
    <dbReference type="NCBI Taxonomy" id="230148"/>
    <lineage>
        <taxon>Eukaryota</taxon>
        <taxon>Metazoa</taxon>
        <taxon>Chordata</taxon>
        <taxon>Craniata</taxon>
        <taxon>Vertebrata</taxon>
        <taxon>Euteleostomi</taxon>
        <taxon>Actinopterygii</taxon>
        <taxon>Neopterygii</taxon>
        <taxon>Teleostei</taxon>
        <taxon>Neoteleostei</taxon>
        <taxon>Acanthomorphata</taxon>
        <taxon>Eupercaria</taxon>
        <taxon>Perciformes</taxon>
        <taxon>Cottioidei</taxon>
        <taxon>Cottales</taxon>
        <taxon>Liparidae</taxon>
        <taxon>Liparis</taxon>
    </lineage>
</organism>
<dbReference type="EMBL" id="SRLO01001226">
    <property type="protein sequence ID" value="TNN40013.1"/>
    <property type="molecule type" value="Genomic_DNA"/>
</dbReference>
<evidence type="ECO:0000256" key="1">
    <source>
        <dbReference type="SAM" id="MobiDB-lite"/>
    </source>
</evidence>
<accession>A0A4Z2FGX0</accession>
<comment type="caution">
    <text evidence="2">The sequence shown here is derived from an EMBL/GenBank/DDBJ whole genome shotgun (WGS) entry which is preliminary data.</text>
</comment>
<evidence type="ECO:0000313" key="3">
    <source>
        <dbReference type="Proteomes" id="UP000314294"/>
    </source>
</evidence>
<gene>
    <name evidence="2" type="ORF">EYF80_049811</name>
</gene>
<feature type="region of interest" description="Disordered" evidence="1">
    <location>
        <begin position="169"/>
        <end position="242"/>
    </location>
</feature>
<proteinExistence type="predicted"/>
<sequence length="313" mass="33281">MRREDQTSCAPQSGVRGGQLMTGYAVFPDITGPRPLLLPATATNTVGTPSPEGGGKHADVLRRDATVTFFSLFKEPPLTFVFGFDAERLVRALVSRGDPQDAGDPVGGAGLADLLTVRQVRASGSSYLDPLRDPLEVPLDRLHGLGGHFLEVAVHLGDEERSLELLGSLKEGRSPGDESPPACPSAGCGPRPATGATSRCRSRRRGRSLESSRSPRTRSTGEGEDPQGLDAFTSGGWGEGGGAGRTFMSTRVQFWVAQDFSRISKMATVLRFMTSTSHWPMARPAGENLAASSCSSDHWGSLLASSCREGTFY</sequence>
<name>A0A4Z2FGX0_9TELE</name>
<keyword evidence="3" id="KW-1185">Reference proteome</keyword>
<evidence type="ECO:0000313" key="2">
    <source>
        <dbReference type="EMBL" id="TNN40013.1"/>
    </source>
</evidence>